<reference evidence="1" key="1">
    <citation type="submission" date="2023-11" db="EMBL/GenBank/DDBJ databases">
        <authorList>
            <person name="De Vega J J."/>
            <person name="De Vega J J."/>
        </authorList>
    </citation>
    <scope>NUCLEOTIDE SEQUENCE</scope>
</reference>
<accession>A0AAD2Q1P9</accession>
<evidence type="ECO:0000313" key="1">
    <source>
        <dbReference type="EMBL" id="CAK5266348.1"/>
    </source>
</evidence>
<organism evidence="1 2">
    <name type="scientific">Mycena citricolor</name>
    <dbReference type="NCBI Taxonomy" id="2018698"/>
    <lineage>
        <taxon>Eukaryota</taxon>
        <taxon>Fungi</taxon>
        <taxon>Dikarya</taxon>
        <taxon>Basidiomycota</taxon>
        <taxon>Agaricomycotina</taxon>
        <taxon>Agaricomycetes</taxon>
        <taxon>Agaricomycetidae</taxon>
        <taxon>Agaricales</taxon>
        <taxon>Marasmiineae</taxon>
        <taxon>Mycenaceae</taxon>
        <taxon>Mycena</taxon>
    </lineage>
</organism>
<proteinExistence type="predicted"/>
<name>A0AAD2Q1P9_9AGAR</name>
<dbReference type="AlphaFoldDB" id="A0AAD2Q1P9"/>
<dbReference type="EMBL" id="CAVNYO010000109">
    <property type="protein sequence ID" value="CAK5266348.1"/>
    <property type="molecule type" value="Genomic_DNA"/>
</dbReference>
<gene>
    <name evidence="1" type="ORF">MYCIT1_LOCUS8045</name>
</gene>
<evidence type="ECO:0000313" key="2">
    <source>
        <dbReference type="Proteomes" id="UP001295794"/>
    </source>
</evidence>
<protein>
    <submittedName>
        <fullName evidence="1">Uncharacterized protein</fullName>
    </submittedName>
</protein>
<comment type="caution">
    <text evidence="1">The sequence shown here is derived from an EMBL/GenBank/DDBJ whole genome shotgun (WGS) entry which is preliminary data.</text>
</comment>
<sequence length="330" mass="35627">MSVERSQDVIRVHWTRSARLQGIPRIGSKDTHRPVPSVDLPAVEDHQHIIEVFRRARMFSCQCQALAGFRAQELASQRPHSGRLQLLCHLPTGCHLPVCGRAVVVGGIGRRLGEGAGEAGEGRRIGAASARCGAAAAAASDLVSLGAGSGRRPFATQLLSHPPLQHPVSDLRQGMGCRGEGGWVLVLVLVHGVFPQGPRAWALLLEPGEQAREIASEGGTLRHRGLHICIGSSLGRGSCVCVYMHVVGRKWCGRVAMTRYQHEAGCGALGRQRQWPPHVDSVVNSLANLVCSCGLEQSGFGEQRRRRPGTWCDEAGYDLENNGFRCGLWC</sequence>
<dbReference type="Proteomes" id="UP001295794">
    <property type="component" value="Unassembled WGS sequence"/>
</dbReference>
<keyword evidence="2" id="KW-1185">Reference proteome</keyword>